<proteinExistence type="predicted"/>
<evidence type="ECO:0000313" key="1">
    <source>
        <dbReference type="EMBL" id="MBA5726360.1"/>
    </source>
</evidence>
<organism evidence="1 2">
    <name type="scientific">Bombella favorum</name>
    <dbReference type="NCBI Taxonomy" id="2039164"/>
    <lineage>
        <taxon>Bacteria</taxon>
        <taxon>Pseudomonadati</taxon>
        <taxon>Pseudomonadota</taxon>
        <taxon>Alphaproteobacteria</taxon>
        <taxon>Acetobacterales</taxon>
        <taxon>Acetobacteraceae</taxon>
        <taxon>Bombella</taxon>
    </lineage>
</organism>
<accession>A0ABR5ZQ61</accession>
<protein>
    <recommendedName>
        <fullName evidence="3">Glycosyltransferase</fullName>
    </recommendedName>
</protein>
<reference evidence="1 2" key="1">
    <citation type="submission" date="2017-09" db="EMBL/GenBank/DDBJ databases">
        <authorList>
            <person name="Jakob F."/>
        </authorList>
    </citation>
    <scope>NUCLEOTIDE SEQUENCE [LARGE SCALE GENOMIC DNA]</scope>
    <source>
        <strain evidence="1 2">TMW 2.1880</strain>
    </source>
</reference>
<evidence type="ECO:0008006" key="3">
    <source>
        <dbReference type="Google" id="ProtNLM"/>
    </source>
</evidence>
<dbReference type="InterPro" id="IPR029044">
    <property type="entry name" value="Nucleotide-diphossugar_trans"/>
</dbReference>
<comment type="caution">
    <text evidence="1">The sequence shown here is derived from an EMBL/GenBank/DDBJ whole genome shotgun (WGS) entry which is preliminary data.</text>
</comment>
<keyword evidence="2" id="KW-1185">Reference proteome</keyword>
<dbReference type="Proteomes" id="UP001516390">
    <property type="component" value="Unassembled WGS sequence"/>
</dbReference>
<evidence type="ECO:0000313" key="2">
    <source>
        <dbReference type="Proteomes" id="UP001516390"/>
    </source>
</evidence>
<sequence>MLRTAALLCIHNEANRLGWWIAHHVAAGFSALLICDDHSTDGSQEILTQAARNYDIRLLATDQRETDRLQRHQNALTKMLRQEGGHFDWVIQLAVDEYFLPEGGSVSAFFTETEARLGAKTFQQITHFPINWCLTGLGKRTNQLFDGQMPHPRALFQTHASEAFPDSRVTRSFFRPAHQRQGLPDPFAYVQNTPDWSTARILHDAAASSPTPQMRRYYDRNDQYYNKGQALLPKTLDISAHILQGLILGACYAIQNGQSAPAHPEGPLPETARRFKRFHLHRGEQKLVMDSHNRTISFQPIEELRDGDEFVPLCLIRPEDLSPQTEHLAWLYTEQPIAAPYLPATTPTFTYFPTLLDCLPVRLQQEDNGAVRLSLYPTGLSLPDDEPVVLIHTENALPSGPDPVEKALQFFTIYGFSAAGLHEAIRQSRWLSPSIIGALYAQLPKQEAQTLFSPLLYRLFHDWKR</sequence>
<name>A0ABR5ZQ61_9PROT</name>
<dbReference type="RefSeq" id="WP_182082430.1">
    <property type="nucleotide sequence ID" value="NZ_NWUS01000005.1"/>
</dbReference>
<gene>
    <name evidence="1" type="ORF">CPA57_08800</name>
</gene>
<dbReference type="EMBL" id="NWUS01000005">
    <property type="protein sequence ID" value="MBA5726360.1"/>
    <property type="molecule type" value="Genomic_DNA"/>
</dbReference>
<dbReference type="SUPFAM" id="SSF53448">
    <property type="entry name" value="Nucleotide-diphospho-sugar transferases"/>
    <property type="match status" value="1"/>
</dbReference>
<dbReference type="Pfam" id="PF13704">
    <property type="entry name" value="Glyco_tranf_2_4"/>
    <property type="match status" value="1"/>
</dbReference>